<dbReference type="Proteomes" id="UP000182888">
    <property type="component" value="Unassembled WGS sequence"/>
</dbReference>
<dbReference type="Proteomes" id="UP000045285">
    <property type="component" value="Unassembled WGS sequence"/>
</dbReference>
<evidence type="ECO:0000259" key="5">
    <source>
        <dbReference type="PROSITE" id="PS51078"/>
    </source>
</evidence>
<dbReference type="PROSITE" id="PS51078">
    <property type="entry name" value="ICLR_ED"/>
    <property type="match status" value="1"/>
</dbReference>
<reference evidence="7" key="1">
    <citation type="submission" date="2014-08" db="EMBL/GenBank/DDBJ databases">
        <title>DNA barcoding of Bradysia (Diptera: Sciaridae) for detection of the immature stages on agricultural crops.</title>
        <authorList>
            <person name="Shin S."/>
            <person name="Jung S."/>
            <person name="Heller K."/>
            <person name="Menzel F."/>
            <person name="Hong T.-K."/>
            <person name="Lee H."/>
            <person name="Lee S."/>
        </authorList>
    </citation>
    <scope>NUCLEOTIDE SEQUENCE</scope>
</reference>
<dbReference type="Gene3D" id="1.10.10.10">
    <property type="entry name" value="Winged helix-like DNA-binding domain superfamily/Winged helix DNA-binding domain"/>
    <property type="match status" value="1"/>
</dbReference>
<dbReference type="InterPro" id="IPR050707">
    <property type="entry name" value="HTH_MetabolicPath_Reg"/>
</dbReference>
<gene>
    <name evidence="7" type="ORF">MPL1032_180321</name>
    <name evidence="6" type="ORF">MPL3356_300108</name>
</gene>
<dbReference type="InterPro" id="IPR005471">
    <property type="entry name" value="Tscrpt_reg_IclR_N"/>
</dbReference>
<evidence type="ECO:0000313" key="7">
    <source>
        <dbReference type="EMBL" id="CDX54044.1"/>
    </source>
</evidence>
<evidence type="ECO:0000256" key="2">
    <source>
        <dbReference type="ARBA" id="ARBA00023125"/>
    </source>
</evidence>
<reference evidence="6" key="4">
    <citation type="submission" date="2014-08" db="EMBL/GenBank/DDBJ databases">
        <authorList>
            <person name="Moulin Lionel"/>
        </authorList>
    </citation>
    <scope>NUCLEOTIDE SEQUENCE [LARGE SCALE GENOMIC DNA]</scope>
</reference>
<organism evidence="6 8">
    <name type="scientific">Mesorhizobium plurifarium</name>
    <dbReference type="NCBI Taxonomy" id="69974"/>
    <lineage>
        <taxon>Bacteria</taxon>
        <taxon>Pseudomonadati</taxon>
        <taxon>Pseudomonadota</taxon>
        <taxon>Alphaproteobacteria</taxon>
        <taxon>Hyphomicrobiales</taxon>
        <taxon>Phyllobacteriaceae</taxon>
        <taxon>Mesorhizobium</taxon>
    </lineage>
</organism>
<evidence type="ECO:0000313" key="9">
    <source>
        <dbReference type="Proteomes" id="UP000182888"/>
    </source>
</evidence>
<evidence type="ECO:0000256" key="3">
    <source>
        <dbReference type="ARBA" id="ARBA00023163"/>
    </source>
</evidence>
<name>A0A090FLF8_MESPL</name>
<keyword evidence="8" id="KW-1185">Reference proteome</keyword>
<evidence type="ECO:0000256" key="1">
    <source>
        <dbReference type="ARBA" id="ARBA00023015"/>
    </source>
</evidence>
<dbReference type="STRING" id="69974.MPLDJ20_70144"/>
<protein>
    <submittedName>
        <fullName evidence="6">Transcriptional regulator</fullName>
    </submittedName>
</protein>
<dbReference type="Gene3D" id="3.30.450.40">
    <property type="match status" value="1"/>
</dbReference>
<dbReference type="Pfam" id="PF09339">
    <property type="entry name" value="HTH_IclR"/>
    <property type="match status" value="1"/>
</dbReference>
<dbReference type="PANTHER" id="PTHR30136">
    <property type="entry name" value="HELIX-TURN-HELIX TRANSCRIPTIONAL REGULATOR, ICLR FAMILY"/>
    <property type="match status" value="1"/>
</dbReference>
<dbReference type="EMBL" id="CCND01000010">
    <property type="protein sequence ID" value="CDX54044.1"/>
    <property type="molecule type" value="Genomic_DNA"/>
</dbReference>
<dbReference type="AlphaFoldDB" id="A0A090FLF8"/>
<evidence type="ECO:0000259" key="4">
    <source>
        <dbReference type="PROSITE" id="PS51077"/>
    </source>
</evidence>
<keyword evidence="3" id="KW-0804">Transcription</keyword>
<dbReference type="InterPro" id="IPR029016">
    <property type="entry name" value="GAF-like_dom_sf"/>
</dbReference>
<dbReference type="EMBL" id="CCMZ01000024">
    <property type="protein sequence ID" value="CDX19761.1"/>
    <property type="molecule type" value="Genomic_DNA"/>
</dbReference>
<dbReference type="SMART" id="SM00346">
    <property type="entry name" value="HTH_ICLR"/>
    <property type="match status" value="1"/>
</dbReference>
<dbReference type="InterPro" id="IPR036388">
    <property type="entry name" value="WH-like_DNA-bd_sf"/>
</dbReference>
<dbReference type="PANTHER" id="PTHR30136:SF33">
    <property type="entry name" value="TRANSCRIPTIONAL REGULATORY PROTEIN"/>
    <property type="match status" value="1"/>
</dbReference>
<dbReference type="SUPFAM" id="SSF46785">
    <property type="entry name" value="Winged helix' DNA-binding domain"/>
    <property type="match status" value="1"/>
</dbReference>
<dbReference type="GO" id="GO:0003677">
    <property type="term" value="F:DNA binding"/>
    <property type="evidence" value="ECO:0007669"/>
    <property type="project" value="UniProtKB-KW"/>
</dbReference>
<dbReference type="PROSITE" id="PS51077">
    <property type="entry name" value="HTH_ICLR"/>
    <property type="match status" value="1"/>
</dbReference>
<feature type="domain" description="IclR-ED" evidence="5">
    <location>
        <begin position="83"/>
        <end position="266"/>
    </location>
</feature>
<dbReference type="InterPro" id="IPR036390">
    <property type="entry name" value="WH_DNA-bd_sf"/>
</dbReference>
<evidence type="ECO:0000313" key="8">
    <source>
        <dbReference type="Proteomes" id="UP000045285"/>
    </source>
</evidence>
<evidence type="ECO:0000313" key="6">
    <source>
        <dbReference type="EMBL" id="CDX19761.1"/>
    </source>
</evidence>
<dbReference type="GO" id="GO:0003700">
    <property type="term" value="F:DNA-binding transcription factor activity"/>
    <property type="evidence" value="ECO:0007669"/>
    <property type="project" value="TreeGrafter"/>
</dbReference>
<dbReference type="InterPro" id="IPR014757">
    <property type="entry name" value="Tscrpt_reg_IclR_C"/>
</dbReference>
<keyword evidence="2" id="KW-0238">DNA-binding</keyword>
<sequence length="283" mass="30566">MRKRNKPIPAPSNEDQGQHSSALVRGLQILRAFTPADTSLGNQELIERTGLPKATISRLTYTLVGLGYLLYDPLLGRYSIGPATVSLGYSGLSSSAVVYMAKPLMQTLAFETGVAVAMGMRDGLEMVYVSNCRPETPVTLRLNVGSRLPIWQTSMGLAYLAAMEEGLQGRVISQLIENNPDSRDKIRRAIDGGLESYAKHGYVASFGDWYSYINAVGVPFRPSDGSQLVAITCGGIKDLAPVEACISVFVPKLKSLLAELQNRLTGATLPPMGEQIAAMVQRD</sequence>
<reference evidence="8" key="3">
    <citation type="submission" date="2014-08" db="EMBL/GenBank/DDBJ databases">
        <authorList>
            <person name="Moulin L."/>
        </authorList>
    </citation>
    <scope>NUCLEOTIDE SEQUENCE [LARGE SCALE GENOMIC DNA]</scope>
</reference>
<accession>A0A090FLF8</accession>
<dbReference type="GO" id="GO:0045892">
    <property type="term" value="P:negative regulation of DNA-templated transcription"/>
    <property type="evidence" value="ECO:0007669"/>
    <property type="project" value="TreeGrafter"/>
</dbReference>
<keyword evidence="1" id="KW-0805">Transcription regulation</keyword>
<dbReference type="Pfam" id="PF01614">
    <property type="entry name" value="IclR_C"/>
    <property type="match status" value="1"/>
</dbReference>
<reference evidence="9" key="2">
    <citation type="submission" date="2014-08" db="EMBL/GenBank/DDBJ databases">
        <authorList>
            <person name="Edwards T."/>
        </authorList>
    </citation>
    <scope>NUCLEOTIDE SEQUENCE [LARGE SCALE GENOMIC DNA]</scope>
</reference>
<proteinExistence type="predicted"/>
<feature type="domain" description="HTH iclR-type" evidence="4">
    <location>
        <begin position="20"/>
        <end position="82"/>
    </location>
</feature>
<dbReference type="SUPFAM" id="SSF55781">
    <property type="entry name" value="GAF domain-like"/>
    <property type="match status" value="1"/>
</dbReference>